<organism evidence="3 4">
    <name type="scientific">Phytobacter palmae</name>
    <dbReference type="NCBI Taxonomy" id="1855371"/>
    <lineage>
        <taxon>Bacteria</taxon>
        <taxon>Pseudomonadati</taxon>
        <taxon>Pseudomonadota</taxon>
        <taxon>Gammaproteobacteria</taxon>
        <taxon>Enterobacterales</taxon>
        <taxon>Enterobacteriaceae</taxon>
        <taxon>Phytobacter</taxon>
    </lineage>
</organism>
<dbReference type="Pfam" id="PF20232">
    <property type="entry name" value="T6SS_FHA_C"/>
    <property type="match status" value="1"/>
</dbReference>
<name>A0ABU9V5X8_9ENTR</name>
<dbReference type="PANTHER" id="PTHR35566">
    <property type="entry name" value="BLR3599 PROTEIN"/>
    <property type="match status" value="1"/>
</dbReference>
<dbReference type="NCBIfam" id="TIGR03353">
    <property type="entry name" value="VI_chp_4"/>
    <property type="match status" value="1"/>
</dbReference>
<feature type="domain" description="Type VI secretion system FHA" evidence="2">
    <location>
        <begin position="256"/>
        <end position="435"/>
    </location>
</feature>
<dbReference type="InterPro" id="IPR046883">
    <property type="entry name" value="T6SS_FHA_C"/>
</dbReference>
<feature type="region of interest" description="Disordered" evidence="1">
    <location>
        <begin position="210"/>
        <end position="245"/>
    </location>
</feature>
<dbReference type="RefSeq" id="WP_343193692.1">
    <property type="nucleotide sequence ID" value="NZ_JBCIVJ010000006.1"/>
</dbReference>
<dbReference type="Pfam" id="PF05936">
    <property type="entry name" value="T6SS_VasE"/>
    <property type="match status" value="1"/>
</dbReference>
<accession>A0ABU9V5X8</accession>
<gene>
    <name evidence="3" type="primary">tssK</name>
    <name evidence="3" type="ORF">AAIG39_09225</name>
</gene>
<dbReference type="PANTHER" id="PTHR35566:SF1">
    <property type="entry name" value="TYPE VI SECRETION SYSTEM BASEPLATE COMPONENT TSSK1"/>
    <property type="match status" value="1"/>
</dbReference>
<keyword evidence="4" id="KW-1185">Reference proteome</keyword>
<proteinExistence type="predicted"/>
<dbReference type="Proteomes" id="UP001411173">
    <property type="component" value="Unassembled WGS sequence"/>
</dbReference>
<evidence type="ECO:0000313" key="3">
    <source>
        <dbReference type="EMBL" id="MEN0579186.1"/>
    </source>
</evidence>
<protein>
    <submittedName>
        <fullName evidence="3">Type VI secretion system baseplate subunit TssK</fullName>
    </submittedName>
</protein>
<comment type="caution">
    <text evidence="3">The sequence shown here is derived from an EMBL/GenBank/DDBJ whole genome shotgun (WGS) entry which is preliminary data.</text>
</comment>
<reference evidence="3 4" key="1">
    <citation type="submission" date="2024-02" db="EMBL/GenBank/DDBJ databases">
        <title>Whole genome of MDR Enterobacteriaceae from southern Thailand.</title>
        <authorList>
            <person name="Surachat K."/>
        </authorList>
    </citation>
    <scope>NUCLEOTIDE SEQUENCE [LARGE SCALE GENOMIC DNA]</scope>
    <source>
        <strain evidence="3 4">PSU_29</strain>
    </source>
</reference>
<feature type="compositionally biased region" description="Polar residues" evidence="1">
    <location>
        <begin position="227"/>
        <end position="242"/>
    </location>
</feature>
<sequence>MNKAEKVVWTEGMFLRPHHFQRAESHLHNHIREWGTLQRPFLWGFLDLELDDAMLRQGCIALSYASGLLPDGTFFSFHDPRYAPAPLAIGDNVTNERVVLALPARRGGREEVIFSEDKESLARYVAWEAEVDDDNAISVGPAAVQFGRLRLKLMLEKDLTAEWTAMGVVQILEKRNDNHIRHDSAYIPPMLNATNSAPLYAMIPTPQTVQRAAAQTPKGRLRIDPVQSESAQSGTTTSNESSGDVLKGELLDALLEGMGLSDMQPTPQFDRENMRQLGQMLSMFSQGTVALLSSRSILKRGVKADMTMVLDDANNPFKLLPSGKTVLMQMFGTRMPGFMPPKKSVRDALIDLQAHQLGMISGIRAIIAAMLQSFNPELLEEDAKRDGATARLGMLSNRKAALWDYFVRSYAETAGEIDDDFHTLFGEAFLHAYDMEVNQYKDSQSASEEQQ</sequence>
<dbReference type="NCBIfam" id="TIGR03354">
    <property type="entry name" value="VI_FHA"/>
    <property type="match status" value="1"/>
</dbReference>
<evidence type="ECO:0000259" key="2">
    <source>
        <dbReference type="Pfam" id="PF20232"/>
    </source>
</evidence>
<dbReference type="InterPro" id="IPR010263">
    <property type="entry name" value="T6SS_TssK"/>
</dbReference>
<evidence type="ECO:0000256" key="1">
    <source>
        <dbReference type="SAM" id="MobiDB-lite"/>
    </source>
</evidence>
<dbReference type="EMBL" id="JBCIVJ010000006">
    <property type="protein sequence ID" value="MEN0579186.1"/>
    <property type="molecule type" value="Genomic_DNA"/>
</dbReference>
<dbReference type="InterPro" id="IPR017735">
    <property type="entry name" value="T6SS_FHA"/>
</dbReference>
<evidence type="ECO:0000313" key="4">
    <source>
        <dbReference type="Proteomes" id="UP001411173"/>
    </source>
</evidence>